<accession>A0AAE1EFU4</accession>
<feature type="region of interest" description="Disordered" evidence="1">
    <location>
        <begin position="88"/>
        <end position="127"/>
    </location>
</feature>
<evidence type="ECO:0000256" key="1">
    <source>
        <dbReference type="SAM" id="MobiDB-lite"/>
    </source>
</evidence>
<evidence type="ECO:0000313" key="3">
    <source>
        <dbReference type="Proteomes" id="UP001286313"/>
    </source>
</evidence>
<dbReference type="AlphaFoldDB" id="A0AAE1EFU4"/>
<protein>
    <submittedName>
        <fullName evidence="2">Uncharacterized protein</fullName>
    </submittedName>
</protein>
<feature type="compositionally biased region" description="Polar residues" evidence="1">
    <location>
        <begin position="102"/>
        <end position="127"/>
    </location>
</feature>
<name>A0AAE1EFU4_PETCI</name>
<comment type="caution">
    <text evidence="2">The sequence shown here is derived from an EMBL/GenBank/DDBJ whole genome shotgun (WGS) entry which is preliminary data.</text>
</comment>
<organism evidence="2 3">
    <name type="scientific">Petrolisthes cinctipes</name>
    <name type="common">Flat porcelain crab</name>
    <dbReference type="NCBI Taxonomy" id="88211"/>
    <lineage>
        <taxon>Eukaryota</taxon>
        <taxon>Metazoa</taxon>
        <taxon>Ecdysozoa</taxon>
        <taxon>Arthropoda</taxon>
        <taxon>Crustacea</taxon>
        <taxon>Multicrustacea</taxon>
        <taxon>Malacostraca</taxon>
        <taxon>Eumalacostraca</taxon>
        <taxon>Eucarida</taxon>
        <taxon>Decapoda</taxon>
        <taxon>Pleocyemata</taxon>
        <taxon>Anomura</taxon>
        <taxon>Galatheoidea</taxon>
        <taxon>Porcellanidae</taxon>
        <taxon>Petrolisthes</taxon>
    </lineage>
</organism>
<sequence length="127" mass="14175">MRARLKQKVPMQAASTVGVVNVDMLVVKRFETGRMAVPRHRDDQLDPHRLRGVYGPVYEGRGELVRHCLGRHERLLCIVVGPVSVRPSVRPSTCPPHHHLTPPQQVTSGPQTSQKQNVNNQPKGPCL</sequence>
<reference evidence="2" key="1">
    <citation type="submission" date="2023-10" db="EMBL/GenBank/DDBJ databases">
        <title>Genome assemblies of two species of porcelain crab, Petrolisthes cinctipes and Petrolisthes manimaculis (Anomura: Porcellanidae).</title>
        <authorList>
            <person name="Angst P."/>
        </authorList>
    </citation>
    <scope>NUCLEOTIDE SEQUENCE</scope>
    <source>
        <strain evidence="2">PB745_01</strain>
        <tissue evidence="2">Gill</tissue>
    </source>
</reference>
<evidence type="ECO:0000313" key="2">
    <source>
        <dbReference type="EMBL" id="KAK3849315.1"/>
    </source>
</evidence>
<dbReference type="EMBL" id="JAWQEG010008998">
    <property type="protein sequence ID" value="KAK3849315.1"/>
    <property type="molecule type" value="Genomic_DNA"/>
</dbReference>
<proteinExistence type="predicted"/>
<gene>
    <name evidence="2" type="ORF">Pcinc_043928</name>
</gene>
<keyword evidence="3" id="KW-1185">Reference proteome</keyword>
<dbReference type="Proteomes" id="UP001286313">
    <property type="component" value="Unassembled WGS sequence"/>
</dbReference>